<sequence length="124" mass="14421">LRSKAKYIVEGEKCTKFFLNLEKRKGKAETIKEIRGKNGTVVRTNDEILKEIKLYYENLFGAEGVSEEEKQELLKQIKSTVWEVDKKECDEEIREEEIKRAISELNKKKSPGIDGLGSEFYIVF</sequence>
<dbReference type="EMBL" id="JABFDY010000026">
    <property type="protein sequence ID" value="KAF7688177.1"/>
    <property type="molecule type" value="Genomic_DNA"/>
</dbReference>
<comment type="caution">
    <text evidence="1">The sequence shown here is derived from an EMBL/GenBank/DDBJ whole genome shotgun (WGS) entry which is preliminary data.</text>
</comment>
<organism evidence="1 2">
    <name type="scientific">Silurus meridionalis</name>
    <name type="common">Southern catfish</name>
    <name type="synonym">Silurus soldatovi meridionalis</name>
    <dbReference type="NCBI Taxonomy" id="175797"/>
    <lineage>
        <taxon>Eukaryota</taxon>
        <taxon>Metazoa</taxon>
        <taxon>Chordata</taxon>
        <taxon>Craniata</taxon>
        <taxon>Vertebrata</taxon>
        <taxon>Euteleostomi</taxon>
        <taxon>Actinopterygii</taxon>
        <taxon>Neopterygii</taxon>
        <taxon>Teleostei</taxon>
        <taxon>Ostariophysi</taxon>
        <taxon>Siluriformes</taxon>
        <taxon>Siluridae</taxon>
        <taxon>Silurus</taxon>
    </lineage>
</organism>
<reference evidence="1" key="1">
    <citation type="submission" date="2020-08" db="EMBL/GenBank/DDBJ databases">
        <title>Chromosome-level assembly of Southern catfish (Silurus meridionalis) provides insights into visual adaptation to the nocturnal and benthic lifestyles.</title>
        <authorList>
            <person name="Zhang Y."/>
            <person name="Wang D."/>
            <person name="Peng Z."/>
        </authorList>
    </citation>
    <scope>NUCLEOTIDE SEQUENCE</scope>
    <source>
        <strain evidence="1">SWU-2019-XX</strain>
        <tissue evidence="1">Muscle</tissue>
    </source>
</reference>
<feature type="non-terminal residue" evidence="1">
    <location>
        <position position="124"/>
    </location>
</feature>
<dbReference type="AlphaFoldDB" id="A0A8T0AAB8"/>
<dbReference type="Proteomes" id="UP000606274">
    <property type="component" value="Unassembled WGS sequence"/>
</dbReference>
<evidence type="ECO:0000313" key="1">
    <source>
        <dbReference type="EMBL" id="KAF7688177.1"/>
    </source>
</evidence>
<gene>
    <name evidence="1" type="ORF">HF521_014183</name>
</gene>
<accession>A0A8T0AAB8</accession>
<evidence type="ECO:0000313" key="2">
    <source>
        <dbReference type="Proteomes" id="UP000606274"/>
    </source>
</evidence>
<dbReference type="PANTHER" id="PTHR31635">
    <property type="entry name" value="REVERSE TRANSCRIPTASE DOMAIN-CONTAINING PROTEIN-RELATED"/>
    <property type="match status" value="1"/>
</dbReference>
<proteinExistence type="predicted"/>
<feature type="non-terminal residue" evidence="1">
    <location>
        <position position="1"/>
    </location>
</feature>
<protein>
    <submittedName>
        <fullName evidence="1">Uncharacterized protein</fullName>
    </submittedName>
</protein>
<keyword evidence="2" id="KW-1185">Reference proteome</keyword>
<dbReference type="PANTHER" id="PTHR31635:SF196">
    <property type="entry name" value="REVERSE TRANSCRIPTASE DOMAIN-CONTAINING PROTEIN-RELATED"/>
    <property type="match status" value="1"/>
</dbReference>
<name>A0A8T0AAB8_SILME</name>